<name>A0A2H5X9G2_9BACT</name>
<feature type="domain" description="TadE-like" evidence="1">
    <location>
        <begin position="4"/>
        <end position="46"/>
    </location>
</feature>
<organism evidence="2 3">
    <name type="scientific">Candidatus Fervidibacter japonicus</name>
    <dbReference type="NCBI Taxonomy" id="2035412"/>
    <lineage>
        <taxon>Bacteria</taxon>
        <taxon>Candidatus Fervidibacterota</taxon>
        <taxon>Candidatus Fervidibacter</taxon>
    </lineage>
</organism>
<dbReference type="Pfam" id="PF07811">
    <property type="entry name" value="TadE"/>
    <property type="match status" value="1"/>
</dbReference>
<dbReference type="InterPro" id="IPR012495">
    <property type="entry name" value="TadE-like_dom"/>
</dbReference>
<dbReference type="Proteomes" id="UP000236173">
    <property type="component" value="Unassembled WGS sequence"/>
</dbReference>
<evidence type="ECO:0000259" key="1">
    <source>
        <dbReference type="Pfam" id="PF07811"/>
    </source>
</evidence>
<accession>A0A2H5X9G2</accession>
<dbReference type="EMBL" id="BEHT01000002">
    <property type="protein sequence ID" value="GBC97805.1"/>
    <property type="molecule type" value="Genomic_DNA"/>
</dbReference>
<comment type="caution">
    <text evidence="2">The sequence shown here is derived from an EMBL/GenBank/DDBJ whole genome shotgun (WGS) entry which is preliminary data.</text>
</comment>
<gene>
    <name evidence="2" type="ORF">HRbin17_00296</name>
</gene>
<evidence type="ECO:0000313" key="3">
    <source>
        <dbReference type="Proteomes" id="UP000236173"/>
    </source>
</evidence>
<dbReference type="AlphaFoldDB" id="A0A2H5X9G2"/>
<evidence type="ECO:0000313" key="2">
    <source>
        <dbReference type="EMBL" id="GBC97805.1"/>
    </source>
</evidence>
<reference evidence="3" key="1">
    <citation type="submission" date="2017-09" db="EMBL/GenBank/DDBJ databases">
        <title>Metaegenomics of thermophilic ammonia-oxidizing enrichment culture.</title>
        <authorList>
            <person name="Kato S."/>
            <person name="Suzuki K."/>
        </authorList>
    </citation>
    <scope>NUCLEOTIDE SEQUENCE [LARGE SCALE GENOMIC DNA]</scope>
</reference>
<proteinExistence type="predicted"/>
<protein>
    <recommendedName>
        <fullName evidence="1">TadE-like domain-containing protein</fullName>
    </recommendedName>
</protein>
<sequence>MRRGQVLVEFAVSIGLFALLLLGLVESGRYAFAVSTLTNAVREGARYATLRPYDIAGIAQRVRSSTASLDRSQISVQVTYSSLPPVSGSVVTVTASYPFRSLLGAFSRTVTVAAQMRVP</sequence>